<dbReference type="EMBL" id="VNHY01000003">
    <property type="protein sequence ID" value="TYP92730.1"/>
    <property type="molecule type" value="Genomic_DNA"/>
</dbReference>
<dbReference type="OrthoDB" id="4174719at2"/>
<evidence type="ECO:0000259" key="6">
    <source>
        <dbReference type="Pfam" id="PF01625"/>
    </source>
</evidence>
<dbReference type="PROSITE" id="PS51257">
    <property type="entry name" value="PROKAR_LIPOPROTEIN"/>
    <property type="match status" value="1"/>
</dbReference>
<comment type="catalytic activity">
    <reaction evidence="3 4">
        <text>[thioredoxin]-disulfide + L-methionine + H2O = L-methionine (S)-S-oxide + [thioredoxin]-dithiol</text>
        <dbReference type="Rhea" id="RHEA:19993"/>
        <dbReference type="Rhea" id="RHEA-COMP:10698"/>
        <dbReference type="Rhea" id="RHEA-COMP:10700"/>
        <dbReference type="ChEBI" id="CHEBI:15377"/>
        <dbReference type="ChEBI" id="CHEBI:29950"/>
        <dbReference type="ChEBI" id="CHEBI:50058"/>
        <dbReference type="ChEBI" id="CHEBI:57844"/>
        <dbReference type="ChEBI" id="CHEBI:58772"/>
        <dbReference type="EC" id="1.8.4.11"/>
    </reaction>
</comment>
<evidence type="ECO:0000256" key="3">
    <source>
        <dbReference type="ARBA" id="ARBA00048782"/>
    </source>
</evidence>
<evidence type="ECO:0000256" key="2">
    <source>
        <dbReference type="ARBA" id="ARBA00047806"/>
    </source>
</evidence>
<dbReference type="AlphaFoldDB" id="A0A5D3YJP9"/>
<organism evidence="7 8">
    <name type="scientific">Fodinibius salinus</name>
    <dbReference type="NCBI Taxonomy" id="860790"/>
    <lineage>
        <taxon>Bacteria</taxon>
        <taxon>Pseudomonadati</taxon>
        <taxon>Balneolota</taxon>
        <taxon>Balneolia</taxon>
        <taxon>Balneolales</taxon>
        <taxon>Balneolaceae</taxon>
        <taxon>Fodinibius</taxon>
    </lineage>
</organism>
<comment type="function">
    <text evidence="4">Has an important function as a repair enzyme for proteins that have been inactivated by oxidation. Catalyzes the reversible oxidation-reduction of methionine sulfoxide in proteins to methionine.</text>
</comment>
<feature type="signal peptide" evidence="5">
    <location>
        <begin position="1"/>
        <end position="21"/>
    </location>
</feature>
<dbReference type="Pfam" id="PF01625">
    <property type="entry name" value="PMSR"/>
    <property type="match status" value="1"/>
</dbReference>
<keyword evidence="5" id="KW-0732">Signal</keyword>
<evidence type="ECO:0000313" key="7">
    <source>
        <dbReference type="EMBL" id="TYP92730.1"/>
    </source>
</evidence>
<dbReference type="SUPFAM" id="SSF55068">
    <property type="entry name" value="Peptide methionine sulfoxide reductase"/>
    <property type="match status" value="1"/>
</dbReference>
<evidence type="ECO:0000313" key="8">
    <source>
        <dbReference type="Proteomes" id="UP000324595"/>
    </source>
</evidence>
<feature type="chain" id="PRO_5023090096" description="Peptide methionine sulfoxide reductase MsrA" evidence="5">
    <location>
        <begin position="22"/>
        <end position="225"/>
    </location>
</feature>
<keyword evidence="8" id="KW-1185">Reference proteome</keyword>
<evidence type="ECO:0000256" key="4">
    <source>
        <dbReference type="HAMAP-Rule" id="MF_01401"/>
    </source>
</evidence>
<keyword evidence="1 4" id="KW-0560">Oxidoreductase</keyword>
<sequence>MKSITKFLSVFLGLLFIVSCAAKEAPQNKQGEKTEPDLTEEQLAKLETAYFASGCFWCTEAVFERVKGVKEVVSGYAGGDKPNPSYKEVASGSTEYAESVRVRYDSDVVSYRQLVKVFYGSHDPTQLNRQGPDVGKQYRSVIFYQNDEELAIAKEIKKKLEEAGKYKDPIVTKFTKYDQFYEAEDYHQGYYDAHPNDSYIVNVSKPKVEKFIKNFKHLLKEQYKD</sequence>
<feature type="active site" evidence="4">
    <location>
        <position position="55"/>
    </location>
</feature>
<evidence type="ECO:0000256" key="1">
    <source>
        <dbReference type="ARBA" id="ARBA00023002"/>
    </source>
</evidence>
<reference evidence="7 8" key="1">
    <citation type="submission" date="2019-07" db="EMBL/GenBank/DDBJ databases">
        <title>Genomic Encyclopedia of Archaeal and Bacterial Type Strains, Phase II (KMG-II): from individual species to whole genera.</title>
        <authorList>
            <person name="Goeker M."/>
        </authorList>
    </citation>
    <scope>NUCLEOTIDE SEQUENCE [LARGE SCALE GENOMIC DNA]</scope>
    <source>
        <strain evidence="7 8">DSM 21935</strain>
    </source>
</reference>
<dbReference type="GO" id="GO:0033744">
    <property type="term" value="F:L-methionine:thioredoxin-disulfide S-oxidoreductase activity"/>
    <property type="evidence" value="ECO:0007669"/>
    <property type="project" value="RHEA"/>
</dbReference>
<dbReference type="Gene3D" id="3.30.1060.10">
    <property type="entry name" value="Peptide methionine sulphoxide reductase MsrA"/>
    <property type="match status" value="1"/>
</dbReference>
<dbReference type="EC" id="1.8.4.11" evidence="4"/>
<gene>
    <name evidence="4" type="primary">msrA</name>
    <name evidence="7" type="ORF">LX73_2093</name>
</gene>
<dbReference type="GO" id="GO:0008113">
    <property type="term" value="F:peptide-methionine (S)-S-oxide reductase activity"/>
    <property type="evidence" value="ECO:0007669"/>
    <property type="project" value="UniProtKB-UniRule"/>
</dbReference>
<dbReference type="PANTHER" id="PTHR43774">
    <property type="entry name" value="PEPTIDE METHIONINE SULFOXIDE REDUCTASE"/>
    <property type="match status" value="1"/>
</dbReference>
<dbReference type="PANTHER" id="PTHR43774:SF1">
    <property type="entry name" value="PEPTIDE METHIONINE SULFOXIDE REDUCTASE MSRA 2"/>
    <property type="match status" value="1"/>
</dbReference>
<protein>
    <recommendedName>
        <fullName evidence="4">Peptide methionine sulfoxide reductase MsrA</fullName>
        <shortName evidence="4">Protein-methionine-S-oxide reductase</shortName>
        <ecNumber evidence="4">1.8.4.11</ecNumber>
    </recommendedName>
    <alternativeName>
        <fullName evidence="4">Peptide-methionine (S)-S-oxide reductase</fullName>
        <shortName evidence="4">Peptide Met(O) reductase</shortName>
    </alternativeName>
</protein>
<feature type="domain" description="Peptide methionine sulphoxide reductase MsrA" evidence="6">
    <location>
        <begin position="48"/>
        <end position="199"/>
    </location>
</feature>
<evidence type="ECO:0000256" key="5">
    <source>
        <dbReference type="SAM" id="SignalP"/>
    </source>
</evidence>
<dbReference type="Proteomes" id="UP000324595">
    <property type="component" value="Unassembled WGS sequence"/>
</dbReference>
<name>A0A5D3YJP9_9BACT</name>
<accession>A0A5D3YJP9</accession>
<dbReference type="InterPro" id="IPR036509">
    <property type="entry name" value="Met_Sox_Rdtase_MsrA_sf"/>
</dbReference>
<comment type="similarity">
    <text evidence="4">Belongs to the MsrA Met sulfoxide reductase family.</text>
</comment>
<proteinExistence type="inferred from homology"/>
<comment type="catalytic activity">
    <reaction evidence="2 4">
        <text>L-methionyl-[protein] + [thioredoxin]-disulfide + H2O = L-methionyl-(S)-S-oxide-[protein] + [thioredoxin]-dithiol</text>
        <dbReference type="Rhea" id="RHEA:14217"/>
        <dbReference type="Rhea" id="RHEA-COMP:10698"/>
        <dbReference type="Rhea" id="RHEA-COMP:10700"/>
        <dbReference type="Rhea" id="RHEA-COMP:12313"/>
        <dbReference type="Rhea" id="RHEA-COMP:12315"/>
        <dbReference type="ChEBI" id="CHEBI:15377"/>
        <dbReference type="ChEBI" id="CHEBI:16044"/>
        <dbReference type="ChEBI" id="CHEBI:29950"/>
        <dbReference type="ChEBI" id="CHEBI:44120"/>
        <dbReference type="ChEBI" id="CHEBI:50058"/>
        <dbReference type="EC" id="1.8.4.11"/>
    </reaction>
</comment>
<comment type="caution">
    <text evidence="7">The sequence shown here is derived from an EMBL/GenBank/DDBJ whole genome shotgun (WGS) entry which is preliminary data.</text>
</comment>
<dbReference type="NCBIfam" id="TIGR00401">
    <property type="entry name" value="msrA"/>
    <property type="match status" value="1"/>
</dbReference>
<dbReference type="HAMAP" id="MF_01401">
    <property type="entry name" value="MsrA"/>
    <property type="match status" value="1"/>
</dbReference>
<dbReference type="InterPro" id="IPR002569">
    <property type="entry name" value="Met_Sox_Rdtase_MsrA_dom"/>
</dbReference>